<evidence type="ECO:0000256" key="2">
    <source>
        <dbReference type="ARBA" id="ARBA00022475"/>
    </source>
</evidence>
<gene>
    <name evidence="9" type="ORF">AACH00_08150</name>
</gene>
<dbReference type="RefSeq" id="WP_341398597.1">
    <property type="nucleotide sequence ID" value="NZ_JBBUTI010000005.1"/>
</dbReference>
<dbReference type="PANTHER" id="PTHR30572:SF18">
    <property type="entry name" value="ABC-TYPE MACROLIDE FAMILY EXPORT SYSTEM PERMEASE COMPONENT 2"/>
    <property type="match status" value="1"/>
</dbReference>
<evidence type="ECO:0000313" key="9">
    <source>
        <dbReference type="EMBL" id="MEK8046310.1"/>
    </source>
</evidence>
<evidence type="ECO:0000256" key="6">
    <source>
        <dbReference type="SAM" id="Phobius"/>
    </source>
</evidence>
<dbReference type="EMBL" id="JBBUTI010000005">
    <property type="protein sequence ID" value="MEK8046310.1"/>
    <property type="molecule type" value="Genomic_DNA"/>
</dbReference>
<comment type="caution">
    <text evidence="9">The sequence shown here is derived from an EMBL/GenBank/DDBJ whole genome shotgun (WGS) entry which is preliminary data.</text>
</comment>
<dbReference type="PANTHER" id="PTHR30572">
    <property type="entry name" value="MEMBRANE COMPONENT OF TRANSPORTER-RELATED"/>
    <property type="match status" value="1"/>
</dbReference>
<dbReference type="InterPro" id="IPR025857">
    <property type="entry name" value="MacB_PCD"/>
</dbReference>
<organism evidence="9 10">
    <name type="scientific">Ideonella margarita</name>
    <dbReference type="NCBI Taxonomy" id="2984191"/>
    <lineage>
        <taxon>Bacteria</taxon>
        <taxon>Pseudomonadati</taxon>
        <taxon>Pseudomonadota</taxon>
        <taxon>Betaproteobacteria</taxon>
        <taxon>Burkholderiales</taxon>
        <taxon>Sphaerotilaceae</taxon>
        <taxon>Ideonella</taxon>
    </lineage>
</organism>
<proteinExistence type="predicted"/>
<feature type="transmembrane region" description="Helical" evidence="6">
    <location>
        <begin position="399"/>
        <end position="420"/>
    </location>
</feature>
<dbReference type="Pfam" id="PF02687">
    <property type="entry name" value="FtsX"/>
    <property type="match status" value="1"/>
</dbReference>
<evidence type="ECO:0000259" key="8">
    <source>
        <dbReference type="Pfam" id="PF12704"/>
    </source>
</evidence>
<protein>
    <submittedName>
        <fullName evidence="9">ABC transporter permease</fullName>
    </submittedName>
</protein>
<evidence type="ECO:0000313" key="10">
    <source>
        <dbReference type="Proteomes" id="UP001379945"/>
    </source>
</evidence>
<keyword evidence="5 6" id="KW-0472">Membrane</keyword>
<reference evidence="9 10" key="1">
    <citation type="submission" date="2024-04" db="EMBL/GenBank/DDBJ databases">
        <title>Novel species of the genus Ideonella isolated from streams.</title>
        <authorList>
            <person name="Lu H."/>
        </authorList>
    </citation>
    <scope>NUCLEOTIDE SEQUENCE [LARGE SCALE GENOMIC DNA]</scope>
    <source>
        <strain evidence="9 10">LYT19W</strain>
    </source>
</reference>
<comment type="subcellular location">
    <subcellularLocation>
        <location evidence="1">Cell membrane</location>
        <topology evidence="1">Multi-pass membrane protein</topology>
    </subcellularLocation>
</comment>
<dbReference type="Proteomes" id="UP001379945">
    <property type="component" value="Unassembled WGS sequence"/>
</dbReference>
<dbReference type="InterPro" id="IPR003838">
    <property type="entry name" value="ABC3_permease_C"/>
</dbReference>
<evidence type="ECO:0000256" key="5">
    <source>
        <dbReference type="ARBA" id="ARBA00023136"/>
    </source>
</evidence>
<dbReference type="Pfam" id="PF12704">
    <property type="entry name" value="MacB_PCD"/>
    <property type="match status" value="1"/>
</dbReference>
<accession>A0ABU9C4W9</accession>
<feature type="transmembrane region" description="Helical" evidence="6">
    <location>
        <begin position="21"/>
        <end position="44"/>
    </location>
</feature>
<sequence length="434" mass="47106">MLSYYFELALRSFKAAKGLTVLMLLTIALGVGASMTTLAIFHVLSGDPIPHKSDQLFNIQLDAWPMRGYEAGQEPTLQLSRQDAQNLLRAAKADRQVMMVGGGLLVEPVEPGQSAMQARTRYASADFFAMFDAPFALGTGWTAADDAAEARVVVLSHSANQRLFGGADSRGKTLNLRDKPFRVIGVLAPWRPVPHYYDLTTGKFNPAEDLYLPFATAIGLKFGTSGNFNCWAEHASEDSRSVGAPCAWIQYWAELGTPAKAEAYLQYLKNYSDQQRQAGRFERPTNVRMRPVMDWLATSKVVPADLGLQLWLAFGFLAVCLVNTVSLLLAKCLRRSGEIGVRRALGASRRAIFAQFLVEAGTLGLAGGLLGLLLTWAGLWAVRQGSNPYAALVGLDGPMLLTTLGLALLASLLAGLLPAWRACQVTPALQLKTQ</sequence>
<keyword evidence="10" id="KW-1185">Reference proteome</keyword>
<feature type="transmembrane region" description="Helical" evidence="6">
    <location>
        <begin position="310"/>
        <end position="330"/>
    </location>
</feature>
<feature type="domain" description="ABC3 transporter permease C-terminal" evidence="7">
    <location>
        <begin position="312"/>
        <end position="426"/>
    </location>
</feature>
<name>A0ABU9C4W9_9BURK</name>
<dbReference type="InterPro" id="IPR050250">
    <property type="entry name" value="Macrolide_Exporter_MacB"/>
</dbReference>
<keyword evidence="2" id="KW-1003">Cell membrane</keyword>
<evidence type="ECO:0000259" key="7">
    <source>
        <dbReference type="Pfam" id="PF02687"/>
    </source>
</evidence>
<evidence type="ECO:0000256" key="3">
    <source>
        <dbReference type="ARBA" id="ARBA00022692"/>
    </source>
</evidence>
<feature type="domain" description="MacB-like periplasmic core" evidence="8">
    <location>
        <begin position="20"/>
        <end position="217"/>
    </location>
</feature>
<keyword evidence="4 6" id="KW-1133">Transmembrane helix</keyword>
<feature type="transmembrane region" description="Helical" evidence="6">
    <location>
        <begin position="351"/>
        <end position="379"/>
    </location>
</feature>
<evidence type="ECO:0000256" key="1">
    <source>
        <dbReference type="ARBA" id="ARBA00004651"/>
    </source>
</evidence>
<keyword evidence="3 6" id="KW-0812">Transmembrane</keyword>
<evidence type="ECO:0000256" key="4">
    <source>
        <dbReference type="ARBA" id="ARBA00022989"/>
    </source>
</evidence>